<dbReference type="InterPro" id="IPR007060">
    <property type="entry name" value="FtsL/DivIC"/>
</dbReference>
<proteinExistence type="predicted"/>
<dbReference type="Pfam" id="PF04977">
    <property type="entry name" value="DivIC"/>
    <property type="match status" value="1"/>
</dbReference>
<keyword evidence="3" id="KW-0131">Cell cycle</keyword>
<dbReference type="Proteomes" id="UP000276232">
    <property type="component" value="Unassembled WGS sequence"/>
</dbReference>
<feature type="region of interest" description="Disordered" evidence="1">
    <location>
        <begin position="1"/>
        <end position="76"/>
    </location>
</feature>
<keyword evidence="2" id="KW-0812">Transmembrane</keyword>
<dbReference type="InParanoid" id="A0A3N1HNI0"/>
<evidence type="ECO:0000256" key="2">
    <source>
        <dbReference type="SAM" id="Phobius"/>
    </source>
</evidence>
<evidence type="ECO:0000256" key="1">
    <source>
        <dbReference type="SAM" id="MobiDB-lite"/>
    </source>
</evidence>
<keyword evidence="2" id="KW-1133">Transmembrane helix</keyword>
<evidence type="ECO:0000313" key="4">
    <source>
        <dbReference type="Proteomes" id="UP000276232"/>
    </source>
</evidence>
<accession>A0A3N1HNI0</accession>
<reference evidence="3 4" key="1">
    <citation type="journal article" date="2015" name="Stand. Genomic Sci.">
        <title>Genomic Encyclopedia of Bacterial and Archaeal Type Strains, Phase III: the genomes of soil and plant-associated and newly described type strains.</title>
        <authorList>
            <person name="Whitman W.B."/>
            <person name="Woyke T."/>
            <person name="Klenk H.P."/>
            <person name="Zhou Y."/>
            <person name="Lilburn T.G."/>
            <person name="Beck B.J."/>
            <person name="De Vos P."/>
            <person name="Vandamme P."/>
            <person name="Eisen J.A."/>
            <person name="Garrity G."/>
            <person name="Hugenholtz P."/>
            <person name="Kyrpides N.C."/>
        </authorList>
    </citation>
    <scope>NUCLEOTIDE SEQUENCE [LARGE SCALE GENOMIC DNA]</scope>
    <source>
        <strain evidence="3 4">CECT 7306</strain>
    </source>
</reference>
<keyword evidence="4" id="KW-1185">Reference proteome</keyword>
<comment type="caution">
    <text evidence="3">The sequence shown here is derived from an EMBL/GenBank/DDBJ whole genome shotgun (WGS) entry which is preliminary data.</text>
</comment>
<sequence length="210" mass="21957">MTPRGGRADGERRAATAPERAPRPAAGPARPAARSGSPAPARSRPAAARPSGSHPAPRPGRSSRPGAGRRLTASLPAPRGLTRRAAALAVLLLVVAAALAPYLHATITQRAEVAAARAELAETRAEVAELDLELQRWEDPAFVRQQARERLNLVQPGDEPYKVTGTSPSQQVEADPRAAAAASVREGETDRPWFGDLWESVGAAGRGDAG</sequence>
<dbReference type="EMBL" id="RJKN01000003">
    <property type="protein sequence ID" value="ROP44021.1"/>
    <property type="molecule type" value="Genomic_DNA"/>
</dbReference>
<keyword evidence="3" id="KW-0132">Cell division</keyword>
<dbReference type="GO" id="GO:0051301">
    <property type="term" value="P:cell division"/>
    <property type="evidence" value="ECO:0007669"/>
    <property type="project" value="UniProtKB-KW"/>
</dbReference>
<gene>
    <name evidence="3" type="ORF">EDC03_1619</name>
</gene>
<name>A0A3N1HNI0_9ACTN</name>
<keyword evidence="2" id="KW-0472">Membrane</keyword>
<evidence type="ECO:0000313" key="3">
    <source>
        <dbReference type="EMBL" id="ROP44021.1"/>
    </source>
</evidence>
<feature type="compositionally biased region" description="Basic and acidic residues" evidence="1">
    <location>
        <begin position="1"/>
        <end position="14"/>
    </location>
</feature>
<organism evidence="3 4">
    <name type="scientific">Pseudokineococcus lusitanus</name>
    <dbReference type="NCBI Taxonomy" id="763993"/>
    <lineage>
        <taxon>Bacteria</taxon>
        <taxon>Bacillati</taxon>
        <taxon>Actinomycetota</taxon>
        <taxon>Actinomycetes</taxon>
        <taxon>Kineosporiales</taxon>
        <taxon>Kineosporiaceae</taxon>
        <taxon>Pseudokineococcus</taxon>
    </lineage>
</organism>
<feature type="region of interest" description="Disordered" evidence="1">
    <location>
        <begin position="156"/>
        <end position="189"/>
    </location>
</feature>
<dbReference type="AlphaFoldDB" id="A0A3N1HNI0"/>
<feature type="compositionally biased region" description="Low complexity" evidence="1">
    <location>
        <begin position="15"/>
        <end position="76"/>
    </location>
</feature>
<feature type="transmembrane region" description="Helical" evidence="2">
    <location>
        <begin position="85"/>
        <end position="103"/>
    </location>
</feature>
<protein>
    <submittedName>
        <fullName evidence="3">Cell division protein FtsB</fullName>
    </submittedName>
</protein>